<keyword evidence="2" id="KW-1185">Reference proteome</keyword>
<dbReference type="Pfam" id="PF20373">
    <property type="entry name" value="DUF6668"/>
    <property type="match status" value="1"/>
</dbReference>
<proteinExistence type="predicted"/>
<gene>
    <name evidence="1" type="ORF">GCM10011584_34070</name>
</gene>
<accession>A0ABQ2NGG3</accession>
<reference evidence="2" key="1">
    <citation type="journal article" date="2019" name="Int. J. Syst. Evol. Microbiol.">
        <title>The Global Catalogue of Microorganisms (GCM) 10K type strain sequencing project: providing services to taxonomists for standard genome sequencing and annotation.</title>
        <authorList>
            <consortium name="The Broad Institute Genomics Platform"/>
            <consortium name="The Broad Institute Genome Sequencing Center for Infectious Disease"/>
            <person name="Wu L."/>
            <person name="Ma J."/>
        </authorList>
    </citation>
    <scope>NUCLEOTIDE SEQUENCE [LARGE SCALE GENOMIC DNA]</scope>
    <source>
        <strain evidence="2">CGMCC 4.7371</strain>
    </source>
</reference>
<evidence type="ECO:0000313" key="2">
    <source>
        <dbReference type="Proteomes" id="UP000655410"/>
    </source>
</evidence>
<name>A0ABQ2NGG3_9ACTN</name>
<dbReference type="InterPro" id="IPR046609">
    <property type="entry name" value="DUF6668"/>
</dbReference>
<evidence type="ECO:0000313" key="1">
    <source>
        <dbReference type="EMBL" id="GGO94022.1"/>
    </source>
</evidence>
<comment type="caution">
    <text evidence="1">The sequence shown here is derived from an EMBL/GenBank/DDBJ whole genome shotgun (WGS) entry which is preliminary data.</text>
</comment>
<dbReference type="Proteomes" id="UP000655410">
    <property type="component" value="Unassembled WGS sequence"/>
</dbReference>
<dbReference type="RefSeq" id="WP_188785269.1">
    <property type="nucleotide sequence ID" value="NZ_BMNI01000016.1"/>
</dbReference>
<sequence>MRVVRPTASVWIVGAHGGAGETTLADLVEGWEAADHSWPTPSDLSFQCPVLLVARTDSRGLNAARSALRQWASGVLGEHVELLGLVLVADAPGKLPKPLRHLLEVVSGGAPRLWEIPWVEAWRTGEPLPLSALPKQLRQLVADASVLSGHGA</sequence>
<organism evidence="1 2">
    <name type="scientific">Nocardioides phosphati</name>
    <dbReference type="NCBI Taxonomy" id="1867775"/>
    <lineage>
        <taxon>Bacteria</taxon>
        <taxon>Bacillati</taxon>
        <taxon>Actinomycetota</taxon>
        <taxon>Actinomycetes</taxon>
        <taxon>Propionibacteriales</taxon>
        <taxon>Nocardioidaceae</taxon>
        <taxon>Nocardioides</taxon>
    </lineage>
</organism>
<dbReference type="EMBL" id="BMNI01000016">
    <property type="protein sequence ID" value="GGO94022.1"/>
    <property type="molecule type" value="Genomic_DNA"/>
</dbReference>
<protein>
    <submittedName>
        <fullName evidence="1">Uncharacterized protein</fullName>
    </submittedName>
</protein>